<dbReference type="EMBL" id="FWFO01000001">
    <property type="protein sequence ID" value="SLN25022.1"/>
    <property type="molecule type" value="Genomic_DNA"/>
</dbReference>
<dbReference type="RefSeq" id="WP_165759739.1">
    <property type="nucleotide sequence ID" value="NZ_FWFO01000001.1"/>
</dbReference>
<gene>
    <name evidence="3" type="ORF">TRL7639_00846</name>
</gene>
<reference evidence="3 4" key="1">
    <citation type="submission" date="2017-03" db="EMBL/GenBank/DDBJ databases">
        <authorList>
            <person name="Afonso C.L."/>
            <person name="Miller P.J."/>
            <person name="Scott M.A."/>
            <person name="Spackman E."/>
            <person name="Goraichik I."/>
            <person name="Dimitrov K.M."/>
            <person name="Suarez D.L."/>
            <person name="Swayne D.E."/>
        </authorList>
    </citation>
    <scope>NUCLEOTIDE SEQUENCE [LARGE SCALE GENOMIC DNA]</scope>
    <source>
        <strain evidence="3 4">CECT 7639</strain>
    </source>
</reference>
<evidence type="ECO:0000259" key="2">
    <source>
        <dbReference type="PROSITE" id="PS50222"/>
    </source>
</evidence>
<dbReference type="GO" id="GO:0005509">
    <property type="term" value="F:calcium ion binding"/>
    <property type="evidence" value="ECO:0007669"/>
    <property type="project" value="InterPro"/>
</dbReference>
<sequence length="113" mass="12189">MKISALSASAIFALSSVAFAETMPGEALLLLDGDRDGLVTYEEYSNQMDTLFGGMDTNQNGRLERGEVDSFMSGDVFDGADSNRDGRISKAEYDAQVRKDFEGADRDGDGSLD</sequence>
<keyword evidence="4" id="KW-1185">Reference proteome</keyword>
<proteinExistence type="predicted"/>
<accession>A0A1Y5RVA1</accession>
<evidence type="ECO:0000313" key="4">
    <source>
        <dbReference type="Proteomes" id="UP000193077"/>
    </source>
</evidence>
<dbReference type="InterPro" id="IPR018247">
    <property type="entry name" value="EF_Hand_1_Ca_BS"/>
</dbReference>
<feature type="chain" id="PRO_5012170120" evidence="1">
    <location>
        <begin position="21"/>
        <end position="113"/>
    </location>
</feature>
<dbReference type="InterPro" id="IPR002048">
    <property type="entry name" value="EF_hand_dom"/>
</dbReference>
<dbReference type="Pfam" id="PF13202">
    <property type="entry name" value="EF-hand_5"/>
    <property type="match status" value="1"/>
</dbReference>
<feature type="domain" description="EF-hand" evidence="2">
    <location>
        <begin position="92"/>
        <end position="113"/>
    </location>
</feature>
<dbReference type="AlphaFoldDB" id="A0A1Y5RVA1"/>
<evidence type="ECO:0000256" key="1">
    <source>
        <dbReference type="SAM" id="SignalP"/>
    </source>
</evidence>
<protein>
    <submittedName>
        <fullName evidence="3">EF hand</fullName>
    </submittedName>
</protein>
<dbReference type="PROSITE" id="PS50222">
    <property type="entry name" value="EF_HAND_2"/>
    <property type="match status" value="1"/>
</dbReference>
<name>A0A1Y5RVA1_9RHOB</name>
<feature type="signal peptide" evidence="1">
    <location>
        <begin position="1"/>
        <end position="20"/>
    </location>
</feature>
<keyword evidence="1" id="KW-0732">Signal</keyword>
<dbReference type="PROSITE" id="PS00018">
    <property type="entry name" value="EF_HAND_1"/>
    <property type="match status" value="1"/>
</dbReference>
<dbReference type="Gene3D" id="1.10.238.10">
    <property type="entry name" value="EF-hand"/>
    <property type="match status" value="2"/>
</dbReference>
<evidence type="ECO:0000313" key="3">
    <source>
        <dbReference type="EMBL" id="SLN25022.1"/>
    </source>
</evidence>
<dbReference type="InterPro" id="IPR011992">
    <property type="entry name" value="EF-hand-dom_pair"/>
</dbReference>
<organism evidence="3 4">
    <name type="scientific">Falsiruegeria litorea R37</name>
    <dbReference type="NCBI Taxonomy" id="1200284"/>
    <lineage>
        <taxon>Bacteria</taxon>
        <taxon>Pseudomonadati</taxon>
        <taxon>Pseudomonadota</taxon>
        <taxon>Alphaproteobacteria</taxon>
        <taxon>Rhodobacterales</taxon>
        <taxon>Roseobacteraceae</taxon>
        <taxon>Falsiruegeria</taxon>
    </lineage>
</organism>
<dbReference type="SUPFAM" id="SSF47473">
    <property type="entry name" value="EF-hand"/>
    <property type="match status" value="1"/>
</dbReference>
<dbReference type="Proteomes" id="UP000193077">
    <property type="component" value="Unassembled WGS sequence"/>
</dbReference>